<dbReference type="GO" id="GO:0008720">
    <property type="term" value="F:D-lactate dehydrogenase (NAD+) activity"/>
    <property type="evidence" value="ECO:0007669"/>
    <property type="project" value="TreeGrafter"/>
</dbReference>
<keyword evidence="4" id="KW-0560">Oxidoreductase</keyword>
<keyword evidence="3" id="KW-0274">FAD</keyword>
<dbReference type="PROSITE" id="PS51387">
    <property type="entry name" value="FAD_PCMH"/>
    <property type="match status" value="1"/>
</dbReference>
<dbReference type="EMBL" id="NLAX01001036">
    <property type="protein sequence ID" value="PKS06133.1"/>
    <property type="molecule type" value="Genomic_DNA"/>
</dbReference>
<feature type="domain" description="FAD-binding PCMH-type" evidence="6">
    <location>
        <begin position="88"/>
        <end position="274"/>
    </location>
</feature>
<dbReference type="STRING" id="41688.A0A2N3N125"/>
<dbReference type="InterPro" id="IPR016166">
    <property type="entry name" value="FAD-bd_PCMH"/>
</dbReference>
<dbReference type="InterPro" id="IPR006094">
    <property type="entry name" value="Oxid_FAD_bind_N"/>
</dbReference>
<keyword evidence="2" id="KW-0285">Flavoprotein</keyword>
<dbReference type="InterPro" id="IPR016171">
    <property type="entry name" value="Vanillyl_alc_oxidase_C-sub2"/>
</dbReference>
<evidence type="ECO:0000256" key="5">
    <source>
        <dbReference type="SAM" id="MobiDB-lite"/>
    </source>
</evidence>
<dbReference type="InterPro" id="IPR016169">
    <property type="entry name" value="FAD-bd_PCMH_sub2"/>
</dbReference>
<gene>
    <name evidence="7" type="ORF">jhhlp_007450</name>
</gene>
<protein>
    <recommendedName>
        <fullName evidence="6">FAD-binding PCMH-type domain-containing protein</fullName>
    </recommendedName>
</protein>
<evidence type="ECO:0000313" key="8">
    <source>
        <dbReference type="Proteomes" id="UP000233524"/>
    </source>
</evidence>
<dbReference type="InterPro" id="IPR004113">
    <property type="entry name" value="FAD-bd_oxidored_4_C"/>
</dbReference>
<dbReference type="Gene3D" id="3.30.465.10">
    <property type="match status" value="1"/>
</dbReference>
<dbReference type="SUPFAM" id="SSF56176">
    <property type="entry name" value="FAD-binding/transporter-associated domain-like"/>
    <property type="match status" value="1"/>
</dbReference>
<feature type="region of interest" description="Disordered" evidence="5">
    <location>
        <begin position="566"/>
        <end position="588"/>
    </location>
</feature>
<evidence type="ECO:0000256" key="2">
    <source>
        <dbReference type="ARBA" id="ARBA00022630"/>
    </source>
</evidence>
<accession>A0A2N3N125</accession>
<dbReference type="PANTHER" id="PTHR11748">
    <property type="entry name" value="D-LACTATE DEHYDROGENASE"/>
    <property type="match status" value="1"/>
</dbReference>
<dbReference type="VEuPathDB" id="FungiDB:jhhlp_007450"/>
<proteinExistence type="predicted"/>
<dbReference type="Gene3D" id="3.30.43.10">
    <property type="entry name" value="Uridine Diphospho-n-acetylenolpyruvylglucosamine Reductase, domain 2"/>
    <property type="match status" value="1"/>
</dbReference>
<dbReference type="Pfam" id="PF02913">
    <property type="entry name" value="FAD-oxidase_C"/>
    <property type="match status" value="1"/>
</dbReference>
<evidence type="ECO:0000256" key="3">
    <source>
        <dbReference type="ARBA" id="ARBA00022827"/>
    </source>
</evidence>
<dbReference type="AlphaFoldDB" id="A0A2N3N125"/>
<evidence type="ECO:0000259" key="6">
    <source>
        <dbReference type="PROSITE" id="PS51387"/>
    </source>
</evidence>
<reference evidence="7 8" key="1">
    <citation type="journal article" date="2017" name="G3 (Bethesda)">
        <title>First Draft Genome Sequence of the Pathogenic Fungus Lomentospora prolificans (Formerly Scedosporium prolificans).</title>
        <authorList>
            <person name="Luo R."/>
            <person name="Zimin A."/>
            <person name="Workman R."/>
            <person name="Fan Y."/>
            <person name="Pertea G."/>
            <person name="Grossman N."/>
            <person name="Wear M.P."/>
            <person name="Jia B."/>
            <person name="Miller H."/>
            <person name="Casadevall A."/>
            <person name="Timp W."/>
            <person name="Zhang S.X."/>
            <person name="Salzberg S.L."/>
        </authorList>
    </citation>
    <scope>NUCLEOTIDE SEQUENCE [LARGE SCALE GENOMIC DNA]</scope>
    <source>
        <strain evidence="7 8">JHH-5317</strain>
    </source>
</reference>
<name>A0A2N3N125_9PEZI</name>
<dbReference type="Gene3D" id="3.40.462.10">
    <property type="entry name" value="FAD-linked oxidases, C-terminal domain"/>
    <property type="match status" value="1"/>
</dbReference>
<dbReference type="Gene3D" id="1.10.45.10">
    <property type="entry name" value="Vanillyl-alcohol Oxidase, Chain A, domain 4"/>
    <property type="match status" value="1"/>
</dbReference>
<evidence type="ECO:0000256" key="1">
    <source>
        <dbReference type="ARBA" id="ARBA00001974"/>
    </source>
</evidence>
<dbReference type="SUPFAM" id="SSF55103">
    <property type="entry name" value="FAD-linked oxidases, C-terminal domain"/>
    <property type="match status" value="1"/>
</dbReference>
<comment type="cofactor">
    <cofactor evidence="1">
        <name>FAD</name>
        <dbReference type="ChEBI" id="CHEBI:57692"/>
    </cofactor>
</comment>
<dbReference type="InParanoid" id="A0A2N3N125"/>
<dbReference type="GO" id="GO:1903457">
    <property type="term" value="P:lactate catabolic process"/>
    <property type="evidence" value="ECO:0007669"/>
    <property type="project" value="TreeGrafter"/>
</dbReference>
<organism evidence="7 8">
    <name type="scientific">Lomentospora prolificans</name>
    <dbReference type="NCBI Taxonomy" id="41688"/>
    <lineage>
        <taxon>Eukaryota</taxon>
        <taxon>Fungi</taxon>
        <taxon>Dikarya</taxon>
        <taxon>Ascomycota</taxon>
        <taxon>Pezizomycotina</taxon>
        <taxon>Sordariomycetes</taxon>
        <taxon>Hypocreomycetidae</taxon>
        <taxon>Microascales</taxon>
        <taxon>Microascaceae</taxon>
        <taxon>Lomentospora</taxon>
    </lineage>
</organism>
<keyword evidence="8" id="KW-1185">Reference proteome</keyword>
<dbReference type="Proteomes" id="UP000233524">
    <property type="component" value="Unassembled WGS sequence"/>
</dbReference>
<dbReference type="GO" id="GO:0004458">
    <property type="term" value="F:D-lactate dehydrogenase (cytochrome) activity"/>
    <property type="evidence" value="ECO:0007669"/>
    <property type="project" value="TreeGrafter"/>
</dbReference>
<dbReference type="InterPro" id="IPR036318">
    <property type="entry name" value="FAD-bd_PCMH-like_sf"/>
</dbReference>
<dbReference type="GO" id="GO:0071949">
    <property type="term" value="F:FAD binding"/>
    <property type="evidence" value="ECO:0007669"/>
    <property type="project" value="InterPro"/>
</dbReference>
<dbReference type="GO" id="GO:0005739">
    <property type="term" value="C:mitochondrion"/>
    <property type="evidence" value="ECO:0007669"/>
    <property type="project" value="TreeGrafter"/>
</dbReference>
<dbReference type="PANTHER" id="PTHR11748:SF114">
    <property type="entry name" value="ARYL-ALCOHOL OXIDASE VANILLYL-ALCOHOL OXIDASE (AFU_ORTHOLOGUE AFUA_3G09500)-RELATED"/>
    <property type="match status" value="1"/>
</dbReference>
<comment type="caution">
    <text evidence="7">The sequence shown here is derived from an EMBL/GenBank/DDBJ whole genome shotgun (WGS) entry which is preliminary data.</text>
</comment>
<evidence type="ECO:0000256" key="4">
    <source>
        <dbReference type="ARBA" id="ARBA00023002"/>
    </source>
</evidence>
<dbReference type="InterPro" id="IPR016170">
    <property type="entry name" value="Cytok_DH_C_sf"/>
</dbReference>
<sequence length="588" mass="66055">MAAQKPCTLALNEVENRMADEVVGTWIKTAERARTLTILPPGVDAATWAKLVVQFRAILGDDGILTSHEHRVRYTDPYAEHQDETEQEKRGSAATLFPVTVEHIQGVLKICNEHRIPTWTVSRGKNLGYGGPAARVKGSIILDLQRMNKVIEVNDRYSYYTVEPGVTFFDIYRAIKEQNKKVWCSVPALGWGSVVGNALDRGWGYTPAGDHSNHICGMEVVLADGTLVRTGMGALNDSVCWPLFRGGYGPTYDSMFSQSNFGVVTKLSIWASPSPEGFMICRLDVEKEDDLTPMIDTFRGLLLNDTIQNHPVIGNVPRELAKKGMRSKFYDGKDAIPDAKMEELRKELGVGYWSARFGLYGPKEMIDFNYKRCQKAFEKLVGARLSGKAFYPPDGRDHLNPEDLPAEYRTVETGTPSLMALKSVQYRGEDGGHVSFSPILPPEGKDAMDFYYAAKKCCSEYGFDYFGGLHLYPRHLAMINMIYFDRQSETERQNANKLFVDLVHLARKHGYSEYRAHIDWMDLVAEQYDFNGQSLMRLNERIKDAVDPNGILSPGKQGIWPERYRNGTEKPAANGTNGIQNGVKEMTI</sequence>
<dbReference type="InterPro" id="IPR016164">
    <property type="entry name" value="FAD-linked_Oxase-like_C"/>
</dbReference>
<dbReference type="InterPro" id="IPR016167">
    <property type="entry name" value="FAD-bd_PCMH_sub1"/>
</dbReference>
<dbReference type="OrthoDB" id="5332616at2759"/>
<evidence type="ECO:0000313" key="7">
    <source>
        <dbReference type="EMBL" id="PKS06133.1"/>
    </source>
</evidence>
<dbReference type="Pfam" id="PF01565">
    <property type="entry name" value="FAD_binding_4"/>
    <property type="match status" value="1"/>
</dbReference>